<proteinExistence type="predicted"/>
<evidence type="ECO:0000313" key="2">
    <source>
        <dbReference type="Proteomes" id="UP000321570"/>
    </source>
</evidence>
<evidence type="ECO:0000313" key="1">
    <source>
        <dbReference type="EMBL" id="VUZ52164.1"/>
    </source>
</evidence>
<dbReference type="EMBL" id="CABIJS010000466">
    <property type="protein sequence ID" value="VUZ52164.1"/>
    <property type="molecule type" value="Genomic_DNA"/>
</dbReference>
<keyword evidence="2" id="KW-1185">Reference proteome</keyword>
<gene>
    <name evidence="1" type="ORF">WMSIL1_LOCUS10719</name>
</gene>
<accession>A0A564YZY2</accession>
<reference evidence="1 2" key="1">
    <citation type="submission" date="2019-07" db="EMBL/GenBank/DDBJ databases">
        <authorList>
            <person name="Jastrzebski P J."/>
            <person name="Paukszto L."/>
            <person name="Jastrzebski P J."/>
        </authorList>
    </citation>
    <scope>NUCLEOTIDE SEQUENCE [LARGE SCALE GENOMIC DNA]</scope>
    <source>
        <strain evidence="1 2">WMS-il1</strain>
    </source>
</reference>
<organism evidence="1 2">
    <name type="scientific">Hymenolepis diminuta</name>
    <name type="common">Rat tapeworm</name>
    <dbReference type="NCBI Taxonomy" id="6216"/>
    <lineage>
        <taxon>Eukaryota</taxon>
        <taxon>Metazoa</taxon>
        <taxon>Spiralia</taxon>
        <taxon>Lophotrochozoa</taxon>
        <taxon>Platyhelminthes</taxon>
        <taxon>Cestoda</taxon>
        <taxon>Eucestoda</taxon>
        <taxon>Cyclophyllidea</taxon>
        <taxon>Hymenolepididae</taxon>
        <taxon>Hymenolepis</taxon>
    </lineage>
</organism>
<dbReference type="AlphaFoldDB" id="A0A564YZY2"/>
<protein>
    <submittedName>
        <fullName evidence="1">Uncharacterized protein</fullName>
    </submittedName>
</protein>
<name>A0A564YZY2_HYMDI</name>
<sequence length="275" mass="32438">MATVLVRVTHSDDLLSQMPIDVIKRCMQNLPNVKNVEGIKDYMKFTYKLYPKTLEKLHFGEKLTVESTKRLMLSDLLKDLDKGEYRHALIKKKYYKEAFSSMTYEEMAYVLTRLRPDYFLSEMPVDVIRRCVENLPTVKNVEGFNSINKFDFKNYPLTMRIYMLDKTKEETVENTKELMLSETFTHSEYYEAVCERKHFKEAFASMTYEEMLEVLKKVGEIDEFLSQMSKSVIKRCVENVPKVKGAENLVVATFDNFYYPKTLKKLYGDSTMKFI</sequence>
<dbReference type="Proteomes" id="UP000321570">
    <property type="component" value="Unassembled WGS sequence"/>
</dbReference>